<comment type="caution">
    <text evidence="2">The sequence shown here is derived from an EMBL/GenBank/DDBJ whole genome shotgun (WGS) entry which is preliminary data.</text>
</comment>
<dbReference type="AlphaFoldDB" id="A0A834YX01"/>
<dbReference type="OrthoDB" id="1715073at2759"/>
<dbReference type="Proteomes" id="UP000655225">
    <property type="component" value="Unassembled WGS sequence"/>
</dbReference>
<evidence type="ECO:0000313" key="3">
    <source>
        <dbReference type="Proteomes" id="UP000655225"/>
    </source>
</evidence>
<gene>
    <name evidence="2" type="ORF">HHK36_019071</name>
</gene>
<keyword evidence="3" id="KW-1185">Reference proteome</keyword>
<sequence>MLLSAENGDENGNSQSVTEKGIKPVNEIPIMENREEPDSCSDPYIYVHNIPNQFNYDILESCSSPDVWTEMCRLMSNSGLGPPLANSERVFSNTGWFGNKTICIGGHLPQQDEAVQVLNQEFFRRFTNI</sequence>
<proteinExistence type="predicted"/>
<name>A0A834YX01_TETSI</name>
<reference evidence="2 3" key="1">
    <citation type="submission" date="2020-04" db="EMBL/GenBank/DDBJ databases">
        <title>Plant Genome Project.</title>
        <authorList>
            <person name="Zhang R.-G."/>
        </authorList>
    </citation>
    <scope>NUCLEOTIDE SEQUENCE [LARGE SCALE GENOMIC DNA]</scope>
    <source>
        <strain evidence="2">YNK0</strain>
        <tissue evidence="2">Leaf</tissue>
    </source>
</reference>
<feature type="region of interest" description="Disordered" evidence="1">
    <location>
        <begin position="1"/>
        <end position="26"/>
    </location>
</feature>
<dbReference type="EMBL" id="JABCRI010000013">
    <property type="protein sequence ID" value="KAF8395130.1"/>
    <property type="molecule type" value="Genomic_DNA"/>
</dbReference>
<evidence type="ECO:0000256" key="1">
    <source>
        <dbReference type="SAM" id="MobiDB-lite"/>
    </source>
</evidence>
<accession>A0A834YX01</accession>
<protein>
    <submittedName>
        <fullName evidence="2">Uncharacterized protein</fullName>
    </submittedName>
</protein>
<organism evidence="2 3">
    <name type="scientific">Tetracentron sinense</name>
    <name type="common">Spur-leaf</name>
    <dbReference type="NCBI Taxonomy" id="13715"/>
    <lineage>
        <taxon>Eukaryota</taxon>
        <taxon>Viridiplantae</taxon>
        <taxon>Streptophyta</taxon>
        <taxon>Embryophyta</taxon>
        <taxon>Tracheophyta</taxon>
        <taxon>Spermatophyta</taxon>
        <taxon>Magnoliopsida</taxon>
        <taxon>Trochodendrales</taxon>
        <taxon>Trochodendraceae</taxon>
        <taxon>Tetracentron</taxon>
    </lineage>
</organism>
<evidence type="ECO:0000313" key="2">
    <source>
        <dbReference type="EMBL" id="KAF8395130.1"/>
    </source>
</evidence>